<evidence type="ECO:0000256" key="1">
    <source>
        <dbReference type="ARBA" id="ARBA00023002"/>
    </source>
</evidence>
<comment type="similarity">
    <text evidence="4">Belongs to the MsrA Met sulfoxide reductase family.</text>
</comment>
<gene>
    <name evidence="4 6" type="primary">msrA</name>
    <name evidence="6" type="ORF">JY500_16605</name>
</gene>
<comment type="catalytic activity">
    <reaction evidence="3 4">
        <text>[thioredoxin]-disulfide + L-methionine + H2O = L-methionine (S)-S-oxide + [thioredoxin]-dithiol</text>
        <dbReference type="Rhea" id="RHEA:19993"/>
        <dbReference type="Rhea" id="RHEA-COMP:10698"/>
        <dbReference type="Rhea" id="RHEA-COMP:10700"/>
        <dbReference type="ChEBI" id="CHEBI:15377"/>
        <dbReference type="ChEBI" id="CHEBI:29950"/>
        <dbReference type="ChEBI" id="CHEBI:50058"/>
        <dbReference type="ChEBI" id="CHEBI:57844"/>
        <dbReference type="ChEBI" id="CHEBI:58772"/>
        <dbReference type="EC" id="1.8.4.11"/>
    </reaction>
</comment>
<dbReference type="InterPro" id="IPR002569">
    <property type="entry name" value="Met_Sox_Rdtase_MsrA_dom"/>
</dbReference>
<dbReference type="SUPFAM" id="SSF55068">
    <property type="entry name" value="Peptide methionine sulfoxide reductase"/>
    <property type="match status" value="1"/>
</dbReference>
<keyword evidence="7" id="KW-1185">Reference proteome</keyword>
<evidence type="ECO:0000256" key="3">
    <source>
        <dbReference type="ARBA" id="ARBA00048782"/>
    </source>
</evidence>
<name>A0ABX7M2U8_9RHOO</name>
<dbReference type="EMBL" id="CP071060">
    <property type="protein sequence ID" value="QSI76080.1"/>
    <property type="molecule type" value="Genomic_DNA"/>
</dbReference>
<feature type="domain" description="Peptide methionine sulphoxide reductase MsrA" evidence="5">
    <location>
        <begin position="10"/>
        <end position="161"/>
    </location>
</feature>
<dbReference type="PANTHER" id="PTHR43774:SF1">
    <property type="entry name" value="PEPTIDE METHIONINE SULFOXIDE REDUCTASE MSRA 2"/>
    <property type="match status" value="1"/>
</dbReference>
<dbReference type="Gene3D" id="3.30.1060.10">
    <property type="entry name" value="Peptide methionine sulphoxide reductase MsrA"/>
    <property type="match status" value="1"/>
</dbReference>
<evidence type="ECO:0000313" key="6">
    <source>
        <dbReference type="EMBL" id="QSI76080.1"/>
    </source>
</evidence>
<dbReference type="PROSITE" id="PS51257">
    <property type="entry name" value="PROKAR_LIPOPROTEIN"/>
    <property type="match status" value="1"/>
</dbReference>
<accession>A0ABX7M2U8</accession>
<dbReference type="Proteomes" id="UP000663570">
    <property type="component" value="Chromosome"/>
</dbReference>
<dbReference type="EC" id="1.8.4.11" evidence="4"/>
<keyword evidence="1 4" id="KW-0560">Oxidoreductase</keyword>
<evidence type="ECO:0000259" key="5">
    <source>
        <dbReference type="Pfam" id="PF01625"/>
    </source>
</evidence>
<proteinExistence type="inferred from homology"/>
<sequence>MDVRAGVQSAVLGGGCFWCLEAVFEQMKGVLAVTSGYCGGHLPDPSYEAVCRGDSGHVEVVKVDFDAGVVSYRDLLEVFFAIHDPTTPNRQGNDVGPQYRSAIFYTDEAQGAEARSLIEALMRDRVFADPIVTEIAPLPRFYPAERYHQGYFRGHEAQPYCSLVVAPKLAKFRKKFSNLLK</sequence>
<evidence type="ECO:0000313" key="7">
    <source>
        <dbReference type="Proteomes" id="UP000663570"/>
    </source>
</evidence>
<feature type="active site" evidence="4">
    <location>
        <position position="16"/>
    </location>
</feature>
<dbReference type="GO" id="GO:0008113">
    <property type="term" value="F:peptide-methionine (S)-S-oxide reductase activity"/>
    <property type="evidence" value="ECO:0007669"/>
    <property type="project" value="UniProtKB-EC"/>
</dbReference>
<protein>
    <recommendedName>
        <fullName evidence="4">Peptide methionine sulfoxide reductase MsrA</fullName>
        <shortName evidence="4">Protein-methionine-S-oxide reductase</shortName>
        <ecNumber evidence="4">1.8.4.11</ecNumber>
    </recommendedName>
    <alternativeName>
        <fullName evidence="4">Peptide-methionine (S)-S-oxide reductase</fullName>
        <shortName evidence="4">Peptide Met(O) reductase</shortName>
    </alternativeName>
</protein>
<dbReference type="RefSeq" id="WP_206253863.1">
    <property type="nucleotide sequence ID" value="NZ_CP071060.1"/>
</dbReference>
<reference evidence="6 7" key="1">
    <citation type="submission" date="2021-02" db="EMBL/GenBank/DDBJ databases">
        <title>Niveibacterium changnyeongensis HC41.</title>
        <authorList>
            <person name="Kang M."/>
        </authorList>
    </citation>
    <scope>NUCLEOTIDE SEQUENCE [LARGE SCALE GENOMIC DNA]</scope>
    <source>
        <strain evidence="6 7">HC41</strain>
    </source>
</reference>
<dbReference type="InterPro" id="IPR036509">
    <property type="entry name" value="Met_Sox_Rdtase_MsrA_sf"/>
</dbReference>
<dbReference type="Pfam" id="PF01625">
    <property type="entry name" value="PMSR"/>
    <property type="match status" value="1"/>
</dbReference>
<comment type="function">
    <text evidence="4">Has an important function as a repair enzyme for proteins that have been inactivated by oxidation. Catalyzes the reversible oxidation-reduction of methionine sulfoxide in proteins to methionine.</text>
</comment>
<dbReference type="PANTHER" id="PTHR43774">
    <property type="entry name" value="PEPTIDE METHIONINE SULFOXIDE REDUCTASE"/>
    <property type="match status" value="1"/>
</dbReference>
<organism evidence="6 7">
    <name type="scientific">Niveibacterium microcysteis</name>
    <dbReference type="NCBI Taxonomy" id="2811415"/>
    <lineage>
        <taxon>Bacteria</taxon>
        <taxon>Pseudomonadati</taxon>
        <taxon>Pseudomonadota</taxon>
        <taxon>Betaproteobacteria</taxon>
        <taxon>Rhodocyclales</taxon>
        <taxon>Rhodocyclaceae</taxon>
        <taxon>Niveibacterium</taxon>
    </lineage>
</organism>
<evidence type="ECO:0000256" key="4">
    <source>
        <dbReference type="HAMAP-Rule" id="MF_01401"/>
    </source>
</evidence>
<evidence type="ECO:0000256" key="2">
    <source>
        <dbReference type="ARBA" id="ARBA00047806"/>
    </source>
</evidence>
<dbReference type="NCBIfam" id="TIGR00401">
    <property type="entry name" value="msrA"/>
    <property type="match status" value="1"/>
</dbReference>
<comment type="catalytic activity">
    <reaction evidence="2 4">
        <text>L-methionyl-[protein] + [thioredoxin]-disulfide + H2O = L-methionyl-(S)-S-oxide-[protein] + [thioredoxin]-dithiol</text>
        <dbReference type="Rhea" id="RHEA:14217"/>
        <dbReference type="Rhea" id="RHEA-COMP:10698"/>
        <dbReference type="Rhea" id="RHEA-COMP:10700"/>
        <dbReference type="Rhea" id="RHEA-COMP:12313"/>
        <dbReference type="Rhea" id="RHEA-COMP:12315"/>
        <dbReference type="ChEBI" id="CHEBI:15377"/>
        <dbReference type="ChEBI" id="CHEBI:16044"/>
        <dbReference type="ChEBI" id="CHEBI:29950"/>
        <dbReference type="ChEBI" id="CHEBI:44120"/>
        <dbReference type="ChEBI" id="CHEBI:50058"/>
        <dbReference type="EC" id="1.8.4.11"/>
    </reaction>
</comment>
<dbReference type="HAMAP" id="MF_01401">
    <property type="entry name" value="MsrA"/>
    <property type="match status" value="1"/>
</dbReference>